<gene>
    <name evidence="3" type="ORF">AB205_0206900</name>
</gene>
<name>A0A2G9QB41_AQUCT</name>
<reference evidence="4" key="1">
    <citation type="journal article" date="2017" name="Nat. Commun.">
        <title>The North American bullfrog draft genome provides insight into hormonal regulation of long noncoding RNA.</title>
        <authorList>
            <person name="Hammond S.A."/>
            <person name="Warren R.L."/>
            <person name="Vandervalk B.P."/>
            <person name="Kucuk E."/>
            <person name="Khan H."/>
            <person name="Gibb E.A."/>
            <person name="Pandoh P."/>
            <person name="Kirk H."/>
            <person name="Zhao Y."/>
            <person name="Jones M."/>
            <person name="Mungall A.J."/>
            <person name="Coope R."/>
            <person name="Pleasance S."/>
            <person name="Moore R.A."/>
            <person name="Holt R.A."/>
            <person name="Round J.M."/>
            <person name="Ohora S."/>
            <person name="Walle B.V."/>
            <person name="Veldhoen N."/>
            <person name="Helbing C.C."/>
            <person name="Birol I."/>
        </authorList>
    </citation>
    <scope>NUCLEOTIDE SEQUENCE [LARGE SCALE GENOMIC DNA]</scope>
</reference>
<feature type="compositionally biased region" description="Polar residues" evidence="1">
    <location>
        <begin position="128"/>
        <end position="138"/>
    </location>
</feature>
<dbReference type="Pfam" id="PF13837">
    <property type="entry name" value="Myb_DNA-bind_4"/>
    <property type="match status" value="1"/>
</dbReference>
<evidence type="ECO:0000313" key="4">
    <source>
        <dbReference type="Proteomes" id="UP000228934"/>
    </source>
</evidence>
<accession>A0A2G9QB41</accession>
<feature type="domain" description="Myb/SANT-like DNA-binding" evidence="2">
    <location>
        <begin position="7"/>
        <end position="96"/>
    </location>
</feature>
<dbReference type="FunFam" id="1.10.10.60:FF:000032">
    <property type="entry name" value="Zinc finger and SCAN domain-containing 20"/>
    <property type="match status" value="1"/>
</dbReference>
<dbReference type="PANTHER" id="PTHR47595:SF1">
    <property type="entry name" value="MYB_SANT-LIKE DNA-BINDING DOMAIN-CONTAINING PROTEIN"/>
    <property type="match status" value="1"/>
</dbReference>
<evidence type="ECO:0000256" key="1">
    <source>
        <dbReference type="SAM" id="MobiDB-lite"/>
    </source>
</evidence>
<dbReference type="OrthoDB" id="691673at2759"/>
<organism evidence="3 4">
    <name type="scientific">Aquarana catesbeiana</name>
    <name type="common">American bullfrog</name>
    <name type="synonym">Rana catesbeiana</name>
    <dbReference type="NCBI Taxonomy" id="8400"/>
    <lineage>
        <taxon>Eukaryota</taxon>
        <taxon>Metazoa</taxon>
        <taxon>Chordata</taxon>
        <taxon>Craniata</taxon>
        <taxon>Vertebrata</taxon>
        <taxon>Euteleostomi</taxon>
        <taxon>Amphibia</taxon>
        <taxon>Batrachia</taxon>
        <taxon>Anura</taxon>
        <taxon>Neobatrachia</taxon>
        <taxon>Ranoidea</taxon>
        <taxon>Ranidae</taxon>
        <taxon>Aquarana</taxon>
    </lineage>
</organism>
<dbReference type="PANTHER" id="PTHR47595">
    <property type="entry name" value="HEAT SHOCK 70 KDA PROTEIN 14"/>
    <property type="match status" value="1"/>
</dbReference>
<sequence length="298" mass="34120">MPANNSRVWSSQELSTFLSIIGDSVIQSELEGSVRNEKVYKDISQWMAAEGFERTSHQCRAKLKKLKGQYKKFKDDNSRRGNSRSTWKWYDAMDTIYGHRPANQGREGGLDSATSMLESMIDPFETSDGVSNDASNVSDDGPSTSFSSTSTISSSQPQSSQPQSTPNAPRHTGERRRLQMDLRTVMEDMRASEERQLERIENLRGDIRHCVRMHRKLCARRQKSPGSRWSSWLPSTRPSLVSWVSLFKCLEPVVIPGYHPDSRAFHAAQELYTCTRFVIKNFSCFYKKSLFLNIFFTF</sequence>
<dbReference type="InterPro" id="IPR044822">
    <property type="entry name" value="Myb_DNA-bind_4"/>
</dbReference>
<proteinExistence type="predicted"/>
<dbReference type="Proteomes" id="UP000228934">
    <property type="component" value="Unassembled WGS sequence"/>
</dbReference>
<evidence type="ECO:0000313" key="3">
    <source>
        <dbReference type="EMBL" id="PIO12829.1"/>
    </source>
</evidence>
<feature type="compositionally biased region" description="Low complexity" evidence="1">
    <location>
        <begin position="142"/>
        <end position="166"/>
    </location>
</feature>
<dbReference type="AlphaFoldDB" id="A0A2G9QB41"/>
<dbReference type="Gene3D" id="1.10.10.60">
    <property type="entry name" value="Homeodomain-like"/>
    <property type="match status" value="1"/>
</dbReference>
<feature type="region of interest" description="Disordered" evidence="1">
    <location>
        <begin position="123"/>
        <end position="176"/>
    </location>
</feature>
<dbReference type="EMBL" id="KZ060095">
    <property type="protein sequence ID" value="PIO12829.1"/>
    <property type="molecule type" value="Genomic_DNA"/>
</dbReference>
<evidence type="ECO:0000259" key="2">
    <source>
        <dbReference type="Pfam" id="PF13837"/>
    </source>
</evidence>
<protein>
    <recommendedName>
        <fullName evidence="2">Myb/SANT-like DNA-binding domain-containing protein</fullName>
    </recommendedName>
</protein>
<keyword evidence="4" id="KW-1185">Reference proteome</keyword>